<organism evidence="1 2">
    <name type="scientific">Pristionchus pacificus</name>
    <name type="common">Parasitic nematode worm</name>
    <dbReference type="NCBI Taxonomy" id="54126"/>
    <lineage>
        <taxon>Eukaryota</taxon>
        <taxon>Metazoa</taxon>
        <taxon>Ecdysozoa</taxon>
        <taxon>Nematoda</taxon>
        <taxon>Chromadorea</taxon>
        <taxon>Rhabditida</taxon>
        <taxon>Rhabditina</taxon>
        <taxon>Diplogasteromorpha</taxon>
        <taxon>Diplogasteroidea</taxon>
        <taxon>Neodiplogasteridae</taxon>
        <taxon>Pristionchus</taxon>
    </lineage>
</organism>
<evidence type="ECO:0000313" key="1">
    <source>
        <dbReference type="EnsemblMetazoa" id="PPA36942.1"/>
    </source>
</evidence>
<accession>A0A8R1YSF6</accession>
<name>A0A2A6BG67_PRIPA</name>
<dbReference type="EnsemblMetazoa" id="PPA36942.1">
    <property type="protein sequence ID" value="PPA36942.1"/>
    <property type="gene ID" value="WBGene00275311"/>
</dbReference>
<dbReference type="AlphaFoldDB" id="A0A2A6BG67"/>
<evidence type="ECO:0000313" key="2">
    <source>
        <dbReference type="Proteomes" id="UP000005239"/>
    </source>
</evidence>
<gene>
    <name evidence="1" type="primary">WBGene00275311</name>
</gene>
<accession>A0A2A6BG67</accession>
<proteinExistence type="predicted"/>
<keyword evidence="2" id="KW-1185">Reference proteome</keyword>
<reference evidence="1" key="2">
    <citation type="submission" date="2022-06" db="UniProtKB">
        <authorList>
            <consortium name="EnsemblMetazoa"/>
        </authorList>
    </citation>
    <scope>IDENTIFICATION</scope>
    <source>
        <strain evidence="1">PS312</strain>
    </source>
</reference>
<protein>
    <submittedName>
        <fullName evidence="1">Uncharacterized protein</fullName>
    </submittedName>
</protein>
<reference evidence="2" key="1">
    <citation type="journal article" date="2008" name="Nat. Genet.">
        <title>The Pristionchus pacificus genome provides a unique perspective on nematode lifestyle and parasitism.</title>
        <authorList>
            <person name="Dieterich C."/>
            <person name="Clifton S.W."/>
            <person name="Schuster L.N."/>
            <person name="Chinwalla A."/>
            <person name="Delehaunty K."/>
            <person name="Dinkelacker I."/>
            <person name="Fulton L."/>
            <person name="Fulton R."/>
            <person name="Godfrey J."/>
            <person name="Minx P."/>
            <person name="Mitreva M."/>
            <person name="Roeseler W."/>
            <person name="Tian H."/>
            <person name="Witte H."/>
            <person name="Yang S.P."/>
            <person name="Wilson R.K."/>
            <person name="Sommer R.J."/>
        </authorList>
    </citation>
    <scope>NUCLEOTIDE SEQUENCE [LARGE SCALE GENOMIC DNA]</scope>
    <source>
        <strain evidence="2">PS312</strain>
    </source>
</reference>
<sequence length="93" mass="10888">MGSPVPHYRTFFFFPVSSMNLWNSVLYNREFPPYHTRSLLSSTFIQSSCTVGQKQRSSLFPSPLLSFISEFHCRCFDPFPPRSSRKTRLAMDR</sequence>
<dbReference type="Proteomes" id="UP000005239">
    <property type="component" value="Unassembled WGS sequence"/>
</dbReference>